<keyword evidence="3" id="KW-1185">Reference proteome</keyword>
<protein>
    <submittedName>
        <fullName evidence="2">Uncharacterized protein</fullName>
    </submittedName>
</protein>
<name>A0ABU3I749_9ACTN</name>
<keyword evidence="1" id="KW-0812">Transmembrane</keyword>
<dbReference type="EMBL" id="JAVSGH010000067">
    <property type="protein sequence ID" value="MDT3728781.1"/>
    <property type="molecule type" value="Genomic_DNA"/>
</dbReference>
<keyword evidence="1" id="KW-0472">Membrane</keyword>
<evidence type="ECO:0000313" key="3">
    <source>
        <dbReference type="Proteomes" id="UP001181313"/>
    </source>
</evidence>
<evidence type="ECO:0000313" key="2">
    <source>
        <dbReference type="EMBL" id="MDT3728781.1"/>
    </source>
</evidence>
<feature type="transmembrane region" description="Helical" evidence="1">
    <location>
        <begin position="34"/>
        <end position="54"/>
    </location>
</feature>
<dbReference type="RefSeq" id="WP_139118475.1">
    <property type="nucleotide sequence ID" value="NZ_JAVSGH010000067.1"/>
</dbReference>
<proteinExistence type="predicted"/>
<organism evidence="2 3">
    <name type="scientific">Streptomyces althioticus subsp. attaecolombicae</name>
    <dbReference type="NCBI Taxonomy" id="3075534"/>
    <lineage>
        <taxon>Bacteria</taxon>
        <taxon>Bacillati</taxon>
        <taxon>Actinomycetota</taxon>
        <taxon>Actinomycetes</taxon>
        <taxon>Kitasatosporales</taxon>
        <taxon>Streptomycetaceae</taxon>
        <taxon>Streptomyces</taxon>
        <taxon>Streptomyces althioticus group</taxon>
    </lineage>
</organism>
<dbReference type="Proteomes" id="UP001181313">
    <property type="component" value="Unassembled WGS sequence"/>
</dbReference>
<comment type="caution">
    <text evidence="2">The sequence shown here is derived from an EMBL/GenBank/DDBJ whole genome shotgun (WGS) entry which is preliminary data.</text>
</comment>
<accession>A0ABU3I749</accession>
<evidence type="ECO:0000256" key="1">
    <source>
        <dbReference type="SAM" id="Phobius"/>
    </source>
</evidence>
<reference evidence="2" key="1">
    <citation type="submission" date="2024-05" db="EMBL/GenBank/DDBJ databases">
        <title>30 novel species of actinomycetes from the DSMZ collection.</title>
        <authorList>
            <person name="Nouioui I."/>
        </authorList>
    </citation>
    <scope>NUCLEOTIDE SEQUENCE</scope>
    <source>
        <strain evidence="2">DSM 41972</strain>
    </source>
</reference>
<sequence length="69" mass="7572">MLLSLAMWAWFGCRWLTNDDQGFGRQGEDSHALVGLLALAVIPTIIAAATTMYAQVMFRLARQEESAVG</sequence>
<keyword evidence="1" id="KW-1133">Transmembrane helix</keyword>
<gene>
    <name evidence="2" type="ORF">ROS62_29480</name>
</gene>